<reference evidence="1" key="3">
    <citation type="submission" date="2015-04" db="UniProtKB">
        <authorList>
            <consortium name="EnsemblPlants"/>
        </authorList>
    </citation>
    <scope>IDENTIFICATION</scope>
</reference>
<dbReference type="Proteomes" id="UP000032180">
    <property type="component" value="Chromosome 10"/>
</dbReference>
<protein>
    <submittedName>
        <fullName evidence="1">Uncharacterized protein</fullName>
    </submittedName>
</protein>
<reference evidence="1 2" key="1">
    <citation type="submission" date="2012-08" db="EMBL/GenBank/DDBJ databases">
        <title>Oryza genome evolution.</title>
        <authorList>
            <person name="Wing R.A."/>
        </authorList>
    </citation>
    <scope>NUCLEOTIDE SEQUENCE</scope>
</reference>
<name>A0A0D9XHY6_9ORYZ</name>
<proteinExistence type="predicted"/>
<dbReference type="EnsemblPlants" id="LPERR10G02290.1">
    <property type="protein sequence ID" value="LPERR10G02290.1"/>
    <property type="gene ID" value="LPERR10G02290"/>
</dbReference>
<dbReference type="AlphaFoldDB" id="A0A0D9XHY6"/>
<evidence type="ECO:0000313" key="1">
    <source>
        <dbReference type="EnsemblPlants" id="LPERR10G02290.1"/>
    </source>
</evidence>
<dbReference type="HOGENOM" id="CLU_143104_0_0_1"/>
<evidence type="ECO:0000313" key="2">
    <source>
        <dbReference type="Proteomes" id="UP000032180"/>
    </source>
</evidence>
<organism evidence="1 2">
    <name type="scientific">Leersia perrieri</name>
    <dbReference type="NCBI Taxonomy" id="77586"/>
    <lineage>
        <taxon>Eukaryota</taxon>
        <taxon>Viridiplantae</taxon>
        <taxon>Streptophyta</taxon>
        <taxon>Embryophyta</taxon>
        <taxon>Tracheophyta</taxon>
        <taxon>Spermatophyta</taxon>
        <taxon>Magnoliopsida</taxon>
        <taxon>Liliopsida</taxon>
        <taxon>Poales</taxon>
        <taxon>Poaceae</taxon>
        <taxon>BOP clade</taxon>
        <taxon>Oryzoideae</taxon>
        <taxon>Oryzeae</taxon>
        <taxon>Oryzinae</taxon>
        <taxon>Leersia</taxon>
    </lineage>
</organism>
<accession>A0A0D9XHY6</accession>
<dbReference type="Gramene" id="LPERR10G02290.1">
    <property type="protein sequence ID" value="LPERR10G02290.1"/>
    <property type="gene ID" value="LPERR10G02290"/>
</dbReference>
<sequence length="145" mass="15648">MAWKVKIRALAAAVEGINAVTHVAPAPVSPRPSPPCLPRRRITDTVVRAMRSSQLVFVLASPASPPSSPMLRPPMHVAGKRFMFMARRGARSFYGSWVEFLAVTATTAIGPAVGAEIALMTTHFPKPDDVWINIEDTSSKDSLSP</sequence>
<reference evidence="2" key="2">
    <citation type="submission" date="2013-12" db="EMBL/GenBank/DDBJ databases">
        <authorList>
            <person name="Yu Y."/>
            <person name="Lee S."/>
            <person name="de Baynast K."/>
            <person name="Wissotski M."/>
            <person name="Liu L."/>
            <person name="Talag J."/>
            <person name="Goicoechea J."/>
            <person name="Angelova A."/>
            <person name="Jetty R."/>
            <person name="Kudrna D."/>
            <person name="Golser W."/>
            <person name="Rivera L."/>
            <person name="Zhang J."/>
            <person name="Wing R."/>
        </authorList>
    </citation>
    <scope>NUCLEOTIDE SEQUENCE</scope>
</reference>
<keyword evidence="2" id="KW-1185">Reference proteome</keyword>